<evidence type="ECO:0000256" key="1">
    <source>
        <dbReference type="ARBA" id="ARBA00004776"/>
    </source>
</evidence>
<accession>A0ABX0SMV9</accession>
<dbReference type="Pfam" id="PF00535">
    <property type="entry name" value="Glycos_transf_2"/>
    <property type="match status" value="1"/>
</dbReference>
<dbReference type="CDD" id="cd04185">
    <property type="entry name" value="GT_2_like_b"/>
    <property type="match status" value="1"/>
</dbReference>
<dbReference type="SUPFAM" id="SSF53448">
    <property type="entry name" value="Nucleotide-diphospho-sugar transferases"/>
    <property type="match status" value="1"/>
</dbReference>
<evidence type="ECO:0000259" key="5">
    <source>
        <dbReference type="Pfam" id="PF00535"/>
    </source>
</evidence>
<dbReference type="InterPro" id="IPR001173">
    <property type="entry name" value="Glyco_trans_2-like"/>
</dbReference>
<evidence type="ECO:0000256" key="2">
    <source>
        <dbReference type="ARBA" id="ARBA00006739"/>
    </source>
</evidence>
<dbReference type="RefSeq" id="WP_167171521.1">
    <property type="nucleotide sequence ID" value="NZ_BAAAOO010000006.1"/>
</dbReference>
<comment type="similarity">
    <text evidence="2">Belongs to the glycosyltransferase 2 family.</text>
</comment>
<evidence type="ECO:0000313" key="6">
    <source>
        <dbReference type="EMBL" id="NIH58658.1"/>
    </source>
</evidence>
<name>A0ABX0SMV9_9ACTN</name>
<keyword evidence="3" id="KW-0328">Glycosyltransferase</keyword>
<comment type="caution">
    <text evidence="6">The sequence shown here is derived from an EMBL/GenBank/DDBJ whole genome shotgun (WGS) entry which is preliminary data.</text>
</comment>
<dbReference type="EMBL" id="JAAMOZ010000004">
    <property type="protein sequence ID" value="NIH58658.1"/>
    <property type="molecule type" value="Genomic_DNA"/>
</dbReference>
<dbReference type="Gene3D" id="3.90.550.10">
    <property type="entry name" value="Spore Coat Polysaccharide Biosynthesis Protein SpsA, Chain A"/>
    <property type="match status" value="1"/>
</dbReference>
<feature type="domain" description="Glycosyltransferase 2-like" evidence="5">
    <location>
        <begin position="6"/>
        <end position="107"/>
    </location>
</feature>
<evidence type="ECO:0000256" key="3">
    <source>
        <dbReference type="ARBA" id="ARBA00022676"/>
    </source>
</evidence>
<comment type="pathway">
    <text evidence="1">Cell wall biogenesis; cell wall polysaccharide biosynthesis.</text>
</comment>
<keyword evidence="4" id="KW-0808">Transferase</keyword>
<evidence type="ECO:0000313" key="7">
    <source>
        <dbReference type="Proteomes" id="UP000749311"/>
    </source>
</evidence>
<sequence length="304" mass="33856">MSFVAVVVSYNRIELLKKCLHALEHQTRALDEIIVVDNGSTDGSPDYVRQMHPLITLFQTSKNLGGAGGFSWGLEIAMAHEHDAAWIMDDDAEPELDAFEPLAACFDSMVEKPAFLASLVTAGRDTFNDLNQPTISQSTEKQLVANKLDGIAIDAATFVGVLINLRIAERTHLPLSDFFIWVDDMEYTQRLSHKGLALTIPSSRVNHPNTRPASLDMGSRLFYYVRNNLWFVRERSSSVSKDLLDTVGVALHCVKQFSVSKNKVLWLTSTTRGWWQGLFKRPRHQLPGSLLSSLTPAQRAAIGC</sequence>
<protein>
    <submittedName>
        <fullName evidence="6">GT2 family glycosyltransferase</fullName>
    </submittedName>
</protein>
<gene>
    <name evidence="6" type="ORF">FB473_003355</name>
</gene>
<dbReference type="PANTHER" id="PTHR43179">
    <property type="entry name" value="RHAMNOSYLTRANSFERASE WBBL"/>
    <property type="match status" value="1"/>
</dbReference>
<dbReference type="PANTHER" id="PTHR43179:SF12">
    <property type="entry name" value="GALACTOFURANOSYLTRANSFERASE GLFT2"/>
    <property type="match status" value="1"/>
</dbReference>
<dbReference type="InterPro" id="IPR029044">
    <property type="entry name" value="Nucleotide-diphossugar_trans"/>
</dbReference>
<keyword evidence="7" id="KW-1185">Reference proteome</keyword>
<proteinExistence type="inferred from homology"/>
<reference evidence="6 7" key="1">
    <citation type="submission" date="2020-02" db="EMBL/GenBank/DDBJ databases">
        <title>Sequencing the genomes of 1000 actinobacteria strains.</title>
        <authorList>
            <person name="Klenk H.-P."/>
        </authorList>
    </citation>
    <scope>NUCLEOTIDE SEQUENCE [LARGE SCALE GENOMIC DNA]</scope>
    <source>
        <strain evidence="6 7">DSM 19609</strain>
    </source>
</reference>
<organism evidence="6 7">
    <name type="scientific">Brooklawnia cerclae</name>
    <dbReference type="NCBI Taxonomy" id="349934"/>
    <lineage>
        <taxon>Bacteria</taxon>
        <taxon>Bacillati</taxon>
        <taxon>Actinomycetota</taxon>
        <taxon>Actinomycetes</taxon>
        <taxon>Propionibacteriales</taxon>
        <taxon>Propionibacteriaceae</taxon>
        <taxon>Brooklawnia</taxon>
    </lineage>
</organism>
<evidence type="ECO:0000256" key="4">
    <source>
        <dbReference type="ARBA" id="ARBA00022679"/>
    </source>
</evidence>
<dbReference type="Proteomes" id="UP000749311">
    <property type="component" value="Unassembled WGS sequence"/>
</dbReference>